<evidence type="ECO:0000313" key="1">
    <source>
        <dbReference type="EMBL" id="JAH71660.1"/>
    </source>
</evidence>
<reference evidence="1" key="1">
    <citation type="submission" date="2014-11" db="EMBL/GenBank/DDBJ databases">
        <authorList>
            <person name="Amaro Gonzalez C."/>
        </authorList>
    </citation>
    <scope>NUCLEOTIDE SEQUENCE</scope>
</reference>
<organism evidence="1">
    <name type="scientific">Anguilla anguilla</name>
    <name type="common">European freshwater eel</name>
    <name type="synonym">Muraena anguilla</name>
    <dbReference type="NCBI Taxonomy" id="7936"/>
    <lineage>
        <taxon>Eukaryota</taxon>
        <taxon>Metazoa</taxon>
        <taxon>Chordata</taxon>
        <taxon>Craniata</taxon>
        <taxon>Vertebrata</taxon>
        <taxon>Euteleostomi</taxon>
        <taxon>Actinopterygii</taxon>
        <taxon>Neopterygii</taxon>
        <taxon>Teleostei</taxon>
        <taxon>Anguilliformes</taxon>
        <taxon>Anguillidae</taxon>
        <taxon>Anguilla</taxon>
    </lineage>
</organism>
<reference evidence="1" key="2">
    <citation type="journal article" date="2015" name="Fish Shellfish Immunol.">
        <title>Early steps in the European eel (Anguilla anguilla)-Vibrio vulnificus interaction in the gills: Role of the RtxA13 toxin.</title>
        <authorList>
            <person name="Callol A."/>
            <person name="Pajuelo D."/>
            <person name="Ebbesson L."/>
            <person name="Teles M."/>
            <person name="MacKenzie S."/>
            <person name="Amaro C."/>
        </authorList>
    </citation>
    <scope>NUCLEOTIDE SEQUENCE</scope>
</reference>
<dbReference type="EMBL" id="GBXM01036917">
    <property type="protein sequence ID" value="JAH71660.1"/>
    <property type="molecule type" value="Transcribed_RNA"/>
</dbReference>
<accession>A0A0E9V2I2</accession>
<protein>
    <submittedName>
        <fullName evidence="1">Uncharacterized protein</fullName>
    </submittedName>
</protein>
<proteinExistence type="predicted"/>
<name>A0A0E9V2I2_ANGAN</name>
<sequence length="10" mass="1307">MTSMWEHRKT</sequence>